<dbReference type="AlphaFoldDB" id="A0AAN9IW67"/>
<dbReference type="GO" id="GO:0006397">
    <property type="term" value="P:mRNA processing"/>
    <property type="evidence" value="ECO:0007669"/>
    <property type="project" value="UniProtKB-KW"/>
</dbReference>
<keyword evidence="3" id="KW-1133">Transmembrane helix</keyword>
<feature type="domain" description="RRM" evidence="4">
    <location>
        <begin position="63"/>
        <end position="98"/>
    </location>
</feature>
<dbReference type="InterPro" id="IPR050825">
    <property type="entry name" value="RBM42_RBP45_47-like"/>
</dbReference>
<gene>
    <name evidence="5" type="ORF">RIF29_00841</name>
</gene>
<keyword evidence="3" id="KW-0472">Membrane</keyword>
<keyword evidence="6" id="KW-1185">Reference proteome</keyword>
<protein>
    <recommendedName>
        <fullName evidence="4">RRM domain-containing protein</fullName>
    </recommendedName>
</protein>
<dbReference type="PANTHER" id="PTHR47640">
    <property type="entry name" value="TRNA SELENOCYSTEINE 1-ASSOCIATED PROTEIN 1-RELATED-RELATED"/>
    <property type="match status" value="1"/>
</dbReference>
<dbReference type="SUPFAM" id="SSF54928">
    <property type="entry name" value="RNA-binding domain, RBD"/>
    <property type="match status" value="1"/>
</dbReference>
<dbReference type="Pfam" id="PF00076">
    <property type="entry name" value="RRM_1"/>
    <property type="match status" value="1"/>
</dbReference>
<dbReference type="InterPro" id="IPR000504">
    <property type="entry name" value="RRM_dom"/>
</dbReference>
<name>A0AAN9IW67_CROPI</name>
<evidence type="ECO:0000259" key="4">
    <source>
        <dbReference type="Pfam" id="PF00076"/>
    </source>
</evidence>
<accession>A0AAN9IW67</accession>
<sequence length="112" mass="12689">MASIPLSILLLQIKATMRLWLCCFTMELMSILEIIVVSPLDVEIVALLGIIVVKWMRFQISSLKVQTGLSEGYGFVEFFSHSTTEKVLQNYAGILMPNTDQPFRLNWATFST</sequence>
<keyword evidence="2" id="KW-0694">RNA-binding</keyword>
<organism evidence="5 6">
    <name type="scientific">Crotalaria pallida</name>
    <name type="common">Smooth rattlebox</name>
    <name type="synonym">Crotalaria striata</name>
    <dbReference type="NCBI Taxonomy" id="3830"/>
    <lineage>
        <taxon>Eukaryota</taxon>
        <taxon>Viridiplantae</taxon>
        <taxon>Streptophyta</taxon>
        <taxon>Embryophyta</taxon>
        <taxon>Tracheophyta</taxon>
        <taxon>Spermatophyta</taxon>
        <taxon>Magnoliopsida</taxon>
        <taxon>eudicotyledons</taxon>
        <taxon>Gunneridae</taxon>
        <taxon>Pentapetalae</taxon>
        <taxon>rosids</taxon>
        <taxon>fabids</taxon>
        <taxon>Fabales</taxon>
        <taxon>Fabaceae</taxon>
        <taxon>Papilionoideae</taxon>
        <taxon>50 kb inversion clade</taxon>
        <taxon>genistoids sensu lato</taxon>
        <taxon>core genistoids</taxon>
        <taxon>Crotalarieae</taxon>
        <taxon>Crotalaria</taxon>
    </lineage>
</organism>
<dbReference type="PANTHER" id="PTHR47640:SF16">
    <property type="entry name" value="POLYADENYLATE-BINDING PROTEIN RBP47C-RELATED"/>
    <property type="match status" value="1"/>
</dbReference>
<keyword evidence="3" id="KW-0812">Transmembrane</keyword>
<feature type="transmembrane region" description="Helical" evidence="3">
    <location>
        <begin position="28"/>
        <end position="53"/>
    </location>
</feature>
<dbReference type="InterPro" id="IPR035979">
    <property type="entry name" value="RBD_domain_sf"/>
</dbReference>
<evidence type="ECO:0000256" key="3">
    <source>
        <dbReference type="SAM" id="Phobius"/>
    </source>
</evidence>
<dbReference type="GO" id="GO:0005829">
    <property type="term" value="C:cytosol"/>
    <property type="evidence" value="ECO:0007669"/>
    <property type="project" value="TreeGrafter"/>
</dbReference>
<dbReference type="EMBL" id="JAYWIO010000001">
    <property type="protein sequence ID" value="KAK7287560.1"/>
    <property type="molecule type" value="Genomic_DNA"/>
</dbReference>
<evidence type="ECO:0000313" key="6">
    <source>
        <dbReference type="Proteomes" id="UP001372338"/>
    </source>
</evidence>
<dbReference type="InterPro" id="IPR012677">
    <property type="entry name" value="Nucleotide-bd_a/b_plait_sf"/>
</dbReference>
<dbReference type="Gene3D" id="3.30.70.330">
    <property type="match status" value="1"/>
</dbReference>
<evidence type="ECO:0000256" key="1">
    <source>
        <dbReference type="ARBA" id="ARBA00022664"/>
    </source>
</evidence>
<keyword evidence="1" id="KW-0507">mRNA processing</keyword>
<dbReference type="Proteomes" id="UP001372338">
    <property type="component" value="Unassembled WGS sequence"/>
</dbReference>
<comment type="caution">
    <text evidence="5">The sequence shown here is derived from an EMBL/GenBank/DDBJ whole genome shotgun (WGS) entry which is preliminary data.</text>
</comment>
<proteinExistence type="predicted"/>
<dbReference type="GO" id="GO:0003729">
    <property type="term" value="F:mRNA binding"/>
    <property type="evidence" value="ECO:0007669"/>
    <property type="project" value="InterPro"/>
</dbReference>
<evidence type="ECO:0000256" key="2">
    <source>
        <dbReference type="ARBA" id="ARBA00022884"/>
    </source>
</evidence>
<evidence type="ECO:0000313" key="5">
    <source>
        <dbReference type="EMBL" id="KAK7287560.1"/>
    </source>
</evidence>
<reference evidence="5 6" key="1">
    <citation type="submission" date="2024-01" db="EMBL/GenBank/DDBJ databases">
        <title>The genomes of 5 underutilized Papilionoideae crops provide insights into root nodulation and disease resistanc.</title>
        <authorList>
            <person name="Yuan L."/>
        </authorList>
    </citation>
    <scope>NUCLEOTIDE SEQUENCE [LARGE SCALE GENOMIC DNA]</scope>
    <source>
        <strain evidence="5">ZHUSHIDOU_FW_LH</strain>
        <tissue evidence="5">Leaf</tissue>
    </source>
</reference>